<dbReference type="STRING" id="1220924.W2RLB9"/>
<reference evidence="9 10" key="1">
    <citation type="submission" date="2013-03" db="EMBL/GenBank/DDBJ databases">
        <title>The Genome Sequence of Phialophora europaea CBS 101466.</title>
        <authorList>
            <consortium name="The Broad Institute Genomics Platform"/>
            <person name="Cuomo C."/>
            <person name="de Hoog S."/>
            <person name="Gorbushina A."/>
            <person name="Walker B."/>
            <person name="Young S.K."/>
            <person name="Zeng Q."/>
            <person name="Gargeya S."/>
            <person name="Fitzgerald M."/>
            <person name="Haas B."/>
            <person name="Abouelleil A."/>
            <person name="Allen A.W."/>
            <person name="Alvarado L."/>
            <person name="Arachchi H.M."/>
            <person name="Berlin A.M."/>
            <person name="Chapman S.B."/>
            <person name="Gainer-Dewar J."/>
            <person name="Goldberg J."/>
            <person name="Griggs A."/>
            <person name="Gujja S."/>
            <person name="Hansen M."/>
            <person name="Howarth C."/>
            <person name="Imamovic A."/>
            <person name="Ireland A."/>
            <person name="Larimer J."/>
            <person name="McCowan C."/>
            <person name="Murphy C."/>
            <person name="Pearson M."/>
            <person name="Poon T.W."/>
            <person name="Priest M."/>
            <person name="Roberts A."/>
            <person name="Saif S."/>
            <person name="Shea T."/>
            <person name="Sisk P."/>
            <person name="Sykes S."/>
            <person name="Wortman J."/>
            <person name="Nusbaum C."/>
            <person name="Birren B."/>
        </authorList>
    </citation>
    <scope>NUCLEOTIDE SEQUENCE [LARGE SCALE GENOMIC DNA]</scope>
    <source>
        <strain evidence="9 10">CBS 101466</strain>
    </source>
</reference>
<evidence type="ECO:0000313" key="10">
    <source>
        <dbReference type="Proteomes" id="UP000030752"/>
    </source>
</evidence>
<keyword evidence="5 8" id="KW-0812">Transmembrane</keyword>
<dbReference type="VEuPathDB" id="FungiDB:HMPREF1541_08776"/>
<dbReference type="InParanoid" id="W2RLB9"/>
<dbReference type="HOGENOM" id="CLU_053006_0_0_1"/>
<keyword evidence="2" id="KW-0813">Transport</keyword>
<dbReference type="Proteomes" id="UP000030752">
    <property type="component" value="Unassembled WGS sequence"/>
</dbReference>
<evidence type="ECO:0000256" key="3">
    <source>
        <dbReference type="ARBA" id="ARBA00022475"/>
    </source>
</evidence>
<keyword evidence="4" id="KW-0997">Cell inner membrane</keyword>
<evidence type="ECO:0000256" key="2">
    <source>
        <dbReference type="ARBA" id="ARBA00022448"/>
    </source>
</evidence>
<dbReference type="InterPro" id="IPR007272">
    <property type="entry name" value="Sulf_transp_TsuA/YedE"/>
</dbReference>
<organism evidence="9 10">
    <name type="scientific">Cyphellophora europaea (strain CBS 101466)</name>
    <name type="common">Phialophora europaea</name>
    <dbReference type="NCBI Taxonomy" id="1220924"/>
    <lineage>
        <taxon>Eukaryota</taxon>
        <taxon>Fungi</taxon>
        <taxon>Dikarya</taxon>
        <taxon>Ascomycota</taxon>
        <taxon>Pezizomycotina</taxon>
        <taxon>Eurotiomycetes</taxon>
        <taxon>Chaetothyriomycetidae</taxon>
        <taxon>Chaetothyriales</taxon>
        <taxon>Cyphellophoraceae</taxon>
        <taxon>Cyphellophora</taxon>
    </lineage>
</organism>
<keyword evidence="3" id="KW-1003">Cell membrane</keyword>
<feature type="transmembrane region" description="Helical" evidence="8">
    <location>
        <begin position="184"/>
        <end position="205"/>
    </location>
</feature>
<feature type="transmembrane region" description="Helical" evidence="8">
    <location>
        <begin position="266"/>
        <end position="284"/>
    </location>
</feature>
<accession>W2RLB9</accession>
<dbReference type="EMBL" id="KB822725">
    <property type="protein sequence ID" value="ETN36498.1"/>
    <property type="molecule type" value="Genomic_DNA"/>
</dbReference>
<dbReference type="GO" id="GO:0005886">
    <property type="term" value="C:plasma membrane"/>
    <property type="evidence" value="ECO:0007669"/>
    <property type="project" value="UniProtKB-SubCell"/>
</dbReference>
<dbReference type="RefSeq" id="XP_008721316.1">
    <property type="nucleotide sequence ID" value="XM_008723094.1"/>
</dbReference>
<dbReference type="eggNOG" id="ENOG502S5TV">
    <property type="taxonomic scope" value="Eukaryota"/>
</dbReference>
<feature type="transmembrane region" description="Helical" evidence="8">
    <location>
        <begin position="304"/>
        <end position="324"/>
    </location>
</feature>
<evidence type="ECO:0000256" key="5">
    <source>
        <dbReference type="ARBA" id="ARBA00022692"/>
    </source>
</evidence>
<feature type="transmembrane region" description="Helical" evidence="8">
    <location>
        <begin position="115"/>
        <end position="132"/>
    </location>
</feature>
<evidence type="ECO:0000256" key="7">
    <source>
        <dbReference type="ARBA" id="ARBA00023136"/>
    </source>
</evidence>
<gene>
    <name evidence="9" type="ORF">HMPREF1541_08776</name>
</gene>
<dbReference type="GeneID" id="19976115"/>
<feature type="transmembrane region" description="Helical" evidence="8">
    <location>
        <begin position="37"/>
        <end position="63"/>
    </location>
</feature>
<evidence type="ECO:0000313" key="9">
    <source>
        <dbReference type="EMBL" id="ETN36498.1"/>
    </source>
</evidence>
<sequence length="325" mass="32602">MAELLAALASGTIFGSALTLAGVASPRVIIDQLRLTNFHMLLAFMSASACSAVIVVAANHTGLARLGHRKDSSLGVLGRYDGNIIGGALQGVGMALTGACPGTVLVQAAAGVGRGFWVMLGGLLGGAAFVKWKKKTAARTDAPEGKHTIMQKTGLSASAVVLGYETLLLAVITAANSLAPTGTYFLNPAVGGLLIGAAQAASVLFSKKTLGVSSAYEDAGQMFWALLEGKTPPGWGNVVFAAGVAAGARATMHYVPFTLEAMLPEVPVSILAALIGGFAIIFGGRLAGGCTSGHGISGMATMSFSSFITVASMFAGGIGAALVLS</sequence>
<name>W2RLB9_CYPE1</name>
<feature type="transmembrane region" description="Helical" evidence="8">
    <location>
        <begin position="84"/>
        <end position="109"/>
    </location>
</feature>
<dbReference type="PANTHER" id="PTHR30574:SF1">
    <property type="entry name" value="SULPHUR TRANSPORT DOMAIN-CONTAINING PROTEIN"/>
    <property type="match status" value="1"/>
</dbReference>
<dbReference type="OrthoDB" id="10254418at2759"/>
<evidence type="ECO:0000256" key="8">
    <source>
        <dbReference type="SAM" id="Phobius"/>
    </source>
</evidence>
<protein>
    <submittedName>
        <fullName evidence="9">Uncharacterized protein</fullName>
    </submittedName>
</protein>
<evidence type="ECO:0000256" key="1">
    <source>
        <dbReference type="ARBA" id="ARBA00004429"/>
    </source>
</evidence>
<evidence type="ECO:0000256" key="6">
    <source>
        <dbReference type="ARBA" id="ARBA00022989"/>
    </source>
</evidence>
<keyword evidence="7 8" id="KW-0472">Membrane</keyword>
<keyword evidence="10" id="KW-1185">Reference proteome</keyword>
<comment type="subcellular location">
    <subcellularLocation>
        <location evidence="1">Cell inner membrane</location>
        <topology evidence="1">Multi-pass membrane protein</topology>
    </subcellularLocation>
</comment>
<dbReference type="PANTHER" id="PTHR30574">
    <property type="entry name" value="INNER MEMBRANE PROTEIN YEDE"/>
    <property type="match status" value="1"/>
</dbReference>
<dbReference type="Pfam" id="PF04143">
    <property type="entry name" value="Sulf_transp"/>
    <property type="match status" value="1"/>
</dbReference>
<evidence type="ECO:0000256" key="4">
    <source>
        <dbReference type="ARBA" id="ARBA00022519"/>
    </source>
</evidence>
<keyword evidence="6 8" id="KW-1133">Transmembrane helix</keyword>
<dbReference type="AlphaFoldDB" id="W2RLB9"/>
<proteinExistence type="predicted"/>
<feature type="transmembrane region" description="Helical" evidence="8">
    <location>
        <begin position="153"/>
        <end position="172"/>
    </location>
</feature>